<dbReference type="PANTHER" id="PTHR12369:SF45">
    <property type="entry name" value="HEXOSYLTRANSFERASE"/>
    <property type="match status" value="1"/>
</dbReference>
<dbReference type="GO" id="GO:0032580">
    <property type="term" value="C:Golgi cisterna membrane"/>
    <property type="evidence" value="ECO:0007669"/>
    <property type="project" value="UniProtKB-SubCell"/>
</dbReference>
<feature type="region of interest" description="Disordered" evidence="10">
    <location>
        <begin position="95"/>
        <end position="155"/>
    </location>
</feature>
<keyword evidence="3 9" id="KW-0808">Transferase</keyword>
<dbReference type="OrthoDB" id="431432at2759"/>
<dbReference type="PANTHER" id="PTHR12369">
    <property type="entry name" value="CHONDROITIN SYNTHASE"/>
    <property type="match status" value="1"/>
</dbReference>
<keyword evidence="8" id="KW-0472">Membrane</keyword>
<evidence type="ECO:0000256" key="2">
    <source>
        <dbReference type="ARBA" id="ARBA00009239"/>
    </source>
</evidence>
<dbReference type="InterPro" id="IPR051227">
    <property type="entry name" value="CS_glycosyltransferase"/>
</dbReference>
<dbReference type="SUPFAM" id="SSF53448">
    <property type="entry name" value="Nucleotide-diphospho-sugar transferases"/>
    <property type="match status" value="1"/>
</dbReference>
<keyword evidence="5 9" id="KW-0735">Signal-anchor</keyword>
<accession>A0A482WGG9</accession>
<comment type="caution">
    <text evidence="11">The sequence shown here is derived from an EMBL/GenBank/DDBJ whole genome shotgun (WGS) entry which is preliminary data.</text>
</comment>
<evidence type="ECO:0000256" key="1">
    <source>
        <dbReference type="ARBA" id="ARBA00004447"/>
    </source>
</evidence>
<evidence type="ECO:0000256" key="10">
    <source>
        <dbReference type="SAM" id="MobiDB-lite"/>
    </source>
</evidence>
<name>A0A482WGG9_LAOST</name>
<keyword evidence="7 9" id="KW-0333">Golgi apparatus</keyword>
<evidence type="ECO:0000313" key="12">
    <source>
        <dbReference type="Proteomes" id="UP000291343"/>
    </source>
</evidence>
<evidence type="ECO:0000313" key="11">
    <source>
        <dbReference type="EMBL" id="RZF32584.1"/>
    </source>
</evidence>
<evidence type="ECO:0000256" key="4">
    <source>
        <dbReference type="ARBA" id="ARBA00022692"/>
    </source>
</evidence>
<dbReference type="Gene3D" id="3.90.550.10">
    <property type="entry name" value="Spore Coat Polysaccharide Biosynthesis Protein SpsA, Chain A"/>
    <property type="match status" value="1"/>
</dbReference>
<keyword evidence="4" id="KW-0812">Transmembrane</keyword>
<dbReference type="EMBL" id="QKKF02036485">
    <property type="protein sequence ID" value="RZF32584.1"/>
    <property type="molecule type" value="Genomic_DNA"/>
</dbReference>
<organism evidence="11 12">
    <name type="scientific">Laodelphax striatellus</name>
    <name type="common">Small brown planthopper</name>
    <name type="synonym">Delphax striatella</name>
    <dbReference type="NCBI Taxonomy" id="195883"/>
    <lineage>
        <taxon>Eukaryota</taxon>
        <taxon>Metazoa</taxon>
        <taxon>Ecdysozoa</taxon>
        <taxon>Arthropoda</taxon>
        <taxon>Hexapoda</taxon>
        <taxon>Insecta</taxon>
        <taxon>Pterygota</taxon>
        <taxon>Neoptera</taxon>
        <taxon>Paraneoptera</taxon>
        <taxon>Hemiptera</taxon>
        <taxon>Auchenorrhyncha</taxon>
        <taxon>Fulgoroidea</taxon>
        <taxon>Delphacidae</taxon>
        <taxon>Criomorphinae</taxon>
        <taxon>Laodelphax</taxon>
    </lineage>
</organism>
<dbReference type="STRING" id="195883.A0A482WGG9"/>
<keyword evidence="12" id="KW-1185">Reference proteome</keyword>
<evidence type="ECO:0000256" key="3">
    <source>
        <dbReference type="ARBA" id="ARBA00022679"/>
    </source>
</evidence>
<comment type="similarity">
    <text evidence="2 9">Belongs to the chondroitin N-acetylgalactosaminyltransferase family.</text>
</comment>
<dbReference type="GO" id="GO:0047238">
    <property type="term" value="F:glucuronosyl-N-acetylgalactosaminyl-proteoglycan 4-beta-N-acetylgalactosaminyltransferase activity"/>
    <property type="evidence" value="ECO:0007669"/>
    <property type="project" value="TreeGrafter"/>
</dbReference>
<evidence type="ECO:0000256" key="9">
    <source>
        <dbReference type="RuleBase" id="RU364016"/>
    </source>
</evidence>
<dbReference type="Pfam" id="PF05679">
    <property type="entry name" value="CHGN"/>
    <property type="match status" value="1"/>
</dbReference>
<evidence type="ECO:0000256" key="7">
    <source>
        <dbReference type="ARBA" id="ARBA00023034"/>
    </source>
</evidence>
<evidence type="ECO:0000256" key="5">
    <source>
        <dbReference type="ARBA" id="ARBA00022968"/>
    </source>
</evidence>
<dbReference type="InterPro" id="IPR029044">
    <property type="entry name" value="Nucleotide-diphossugar_trans"/>
</dbReference>
<evidence type="ECO:0000256" key="8">
    <source>
        <dbReference type="ARBA" id="ARBA00023136"/>
    </source>
</evidence>
<feature type="compositionally biased region" description="Basic and acidic residues" evidence="10">
    <location>
        <begin position="120"/>
        <end position="140"/>
    </location>
</feature>
<keyword evidence="6" id="KW-1133">Transmembrane helix</keyword>
<dbReference type="EC" id="2.4.1.-" evidence="9"/>
<evidence type="ECO:0000256" key="6">
    <source>
        <dbReference type="ARBA" id="ARBA00022989"/>
    </source>
</evidence>
<comment type="subcellular location">
    <subcellularLocation>
        <location evidence="1 9">Golgi apparatus</location>
        <location evidence="1 9">Golgi stack membrane</location>
        <topology evidence="1 9">Single-pass type II membrane protein</topology>
    </subcellularLocation>
</comment>
<feature type="compositionally biased region" description="Basic residues" evidence="10">
    <location>
        <begin position="105"/>
        <end position="114"/>
    </location>
</feature>
<dbReference type="InterPro" id="IPR008428">
    <property type="entry name" value="Chond_GalNAc"/>
</dbReference>
<sequence length="155" mass="17537">MKKRFWSDFLRVLGFDEDIVGWGGEDVSLYRKYVRSGIKVVRATDPGIFHIWHEKECVGGTPDQYRACIRTKALNEASHAQLGFLAFKEDIRNVIGDSPPPKTKNQLRKPRKSRNTIAAKVDKTQTSKNHSEPLRNDSKKLGNGVPKSSALKEET</sequence>
<gene>
    <name evidence="11" type="ORF">LSTR_LSTR015132</name>
</gene>
<protein>
    <recommendedName>
        <fullName evidence="9">Hexosyltransferase</fullName>
        <ecNumber evidence="9">2.4.1.-</ecNumber>
    </recommendedName>
</protein>
<dbReference type="InParanoid" id="A0A482WGG9"/>
<proteinExistence type="inferred from homology"/>
<reference evidence="11 12" key="1">
    <citation type="journal article" date="2017" name="Gigascience">
        <title>Genome sequence of the small brown planthopper, Laodelphax striatellus.</title>
        <authorList>
            <person name="Zhu J."/>
            <person name="Jiang F."/>
            <person name="Wang X."/>
            <person name="Yang P."/>
            <person name="Bao Y."/>
            <person name="Zhao W."/>
            <person name="Wang W."/>
            <person name="Lu H."/>
            <person name="Wang Q."/>
            <person name="Cui N."/>
            <person name="Li J."/>
            <person name="Chen X."/>
            <person name="Luo L."/>
            <person name="Yu J."/>
            <person name="Kang L."/>
            <person name="Cui F."/>
        </authorList>
    </citation>
    <scope>NUCLEOTIDE SEQUENCE [LARGE SCALE GENOMIC DNA]</scope>
    <source>
        <strain evidence="11">Lst14</strain>
    </source>
</reference>
<dbReference type="Proteomes" id="UP000291343">
    <property type="component" value="Unassembled WGS sequence"/>
</dbReference>
<dbReference type="AlphaFoldDB" id="A0A482WGG9"/>